<keyword evidence="4" id="KW-1185">Reference proteome</keyword>
<dbReference type="SUPFAM" id="SSF54913">
    <property type="entry name" value="GlnB-like"/>
    <property type="match status" value="1"/>
</dbReference>
<name>A0A0S2FF29_LYSAN</name>
<sequence>MKVVYEAAHLIDAHLVRHALEAAGIPVFMKGEALLGGLGELPFGPVQVCVPEAAWPEAREVVDALSLGEPPPPASASAEPDPTEAMPPPGWLPA</sequence>
<dbReference type="InterPro" id="IPR011322">
    <property type="entry name" value="N-reg_PII-like_a/b"/>
</dbReference>
<reference evidence="3 4" key="1">
    <citation type="journal article" date="2015" name="BMC Genomics">
        <title>Comparative genomics and metabolic profiling of the genus Lysobacter.</title>
        <authorList>
            <person name="de Bruijn I."/>
            <person name="Cheng X."/>
            <person name="de Jager V."/>
            <person name="Exposito R.G."/>
            <person name="Watrous J."/>
            <person name="Patel N."/>
            <person name="Postma J."/>
            <person name="Dorrestein P.C."/>
            <person name="Kobayashi D."/>
            <person name="Raaijmakers J.M."/>
        </authorList>
    </citation>
    <scope>NUCLEOTIDE SEQUENCE [LARGE SCALE GENOMIC DNA]</scope>
    <source>
        <strain evidence="3 4">76</strain>
    </source>
</reference>
<proteinExistence type="predicted"/>
<dbReference type="KEGG" id="lab:LA76x_4021"/>
<dbReference type="Proteomes" id="UP000060787">
    <property type="component" value="Chromosome"/>
</dbReference>
<protein>
    <recommendedName>
        <fullName evidence="2">DUF2007 domain-containing protein</fullName>
    </recommendedName>
</protein>
<feature type="region of interest" description="Disordered" evidence="1">
    <location>
        <begin position="65"/>
        <end position="94"/>
    </location>
</feature>
<dbReference type="EMBL" id="CP011129">
    <property type="protein sequence ID" value="ALN82137.1"/>
    <property type="molecule type" value="Genomic_DNA"/>
</dbReference>
<feature type="domain" description="DUF2007" evidence="2">
    <location>
        <begin position="1"/>
        <end position="63"/>
    </location>
</feature>
<feature type="compositionally biased region" description="Low complexity" evidence="1">
    <location>
        <begin position="75"/>
        <end position="84"/>
    </location>
</feature>
<dbReference type="RefSeq" id="WP_057918950.1">
    <property type="nucleotide sequence ID" value="NZ_CP011129.1"/>
</dbReference>
<dbReference type="Gene3D" id="3.30.70.790">
    <property type="entry name" value="UreE, C-terminal domain"/>
    <property type="match status" value="1"/>
</dbReference>
<accession>A0A0S2FF29</accession>
<evidence type="ECO:0000256" key="1">
    <source>
        <dbReference type="SAM" id="MobiDB-lite"/>
    </source>
</evidence>
<dbReference type="InterPro" id="IPR018551">
    <property type="entry name" value="DUF2007"/>
</dbReference>
<dbReference type="AlphaFoldDB" id="A0A0S2FF29"/>
<dbReference type="STRING" id="84531.LA76x_4021"/>
<organism evidence="3 4">
    <name type="scientific">Lysobacter antibioticus</name>
    <dbReference type="NCBI Taxonomy" id="84531"/>
    <lineage>
        <taxon>Bacteria</taxon>
        <taxon>Pseudomonadati</taxon>
        <taxon>Pseudomonadota</taxon>
        <taxon>Gammaproteobacteria</taxon>
        <taxon>Lysobacterales</taxon>
        <taxon>Lysobacteraceae</taxon>
        <taxon>Lysobacter</taxon>
    </lineage>
</organism>
<feature type="compositionally biased region" description="Pro residues" evidence="1">
    <location>
        <begin position="85"/>
        <end position="94"/>
    </location>
</feature>
<dbReference type="Pfam" id="PF09413">
    <property type="entry name" value="DUF2007"/>
    <property type="match status" value="1"/>
</dbReference>
<gene>
    <name evidence="3" type="ORF">LA76x_4021</name>
</gene>
<evidence type="ECO:0000313" key="3">
    <source>
        <dbReference type="EMBL" id="ALN82137.1"/>
    </source>
</evidence>
<dbReference type="PATRIC" id="fig|84531.8.peg.4029"/>
<evidence type="ECO:0000313" key="4">
    <source>
        <dbReference type="Proteomes" id="UP000060787"/>
    </source>
</evidence>
<evidence type="ECO:0000259" key="2">
    <source>
        <dbReference type="Pfam" id="PF09413"/>
    </source>
</evidence>
<dbReference type="eggNOG" id="ENOG5033DJM">
    <property type="taxonomic scope" value="Bacteria"/>
</dbReference>